<keyword evidence="5" id="KW-0560">Oxidoreductase</keyword>
<dbReference type="InterPro" id="IPR050281">
    <property type="entry name" value="Flavin_monoamine_oxidase"/>
</dbReference>
<evidence type="ECO:0000256" key="2">
    <source>
        <dbReference type="ARBA" id="ARBA00005995"/>
    </source>
</evidence>
<evidence type="ECO:0000256" key="3">
    <source>
        <dbReference type="ARBA" id="ARBA00022630"/>
    </source>
</evidence>
<name>A0A3P7K3D1_STRVU</name>
<proteinExistence type="inferred from homology"/>
<reference evidence="6 7" key="1">
    <citation type="submission" date="2018-11" db="EMBL/GenBank/DDBJ databases">
        <authorList>
            <consortium name="Pathogen Informatics"/>
        </authorList>
    </citation>
    <scope>NUCLEOTIDE SEQUENCE [LARGE SCALE GENOMIC DNA]</scope>
</reference>
<comment type="cofactor">
    <cofactor evidence="1">
        <name>FAD</name>
        <dbReference type="ChEBI" id="CHEBI:57692"/>
    </cofactor>
</comment>
<dbReference type="AlphaFoldDB" id="A0A3P7K3D1"/>
<organism evidence="6 7">
    <name type="scientific">Strongylus vulgaris</name>
    <name type="common">Blood worm</name>
    <dbReference type="NCBI Taxonomy" id="40348"/>
    <lineage>
        <taxon>Eukaryota</taxon>
        <taxon>Metazoa</taxon>
        <taxon>Ecdysozoa</taxon>
        <taxon>Nematoda</taxon>
        <taxon>Chromadorea</taxon>
        <taxon>Rhabditida</taxon>
        <taxon>Rhabditina</taxon>
        <taxon>Rhabditomorpha</taxon>
        <taxon>Strongyloidea</taxon>
        <taxon>Strongylidae</taxon>
        <taxon>Strongylus</taxon>
    </lineage>
</organism>
<dbReference type="Pfam" id="PF13450">
    <property type="entry name" value="NAD_binding_8"/>
    <property type="match status" value="1"/>
</dbReference>
<dbReference type="Proteomes" id="UP000270094">
    <property type="component" value="Unassembled WGS sequence"/>
</dbReference>
<keyword evidence="4" id="KW-0274">FAD</keyword>
<comment type="similarity">
    <text evidence="2">Belongs to the flavin monoamine oxidase family.</text>
</comment>
<dbReference type="GO" id="GO:0046592">
    <property type="term" value="F:polyamine oxidase activity"/>
    <property type="evidence" value="ECO:0007669"/>
    <property type="project" value="TreeGrafter"/>
</dbReference>
<dbReference type="SUPFAM" id="SSF51905">
    <property type="entry name" value="FAD/NAD(P)-binding domain"/>
    <property type="match status" value="1"/>
</dbReference>
<dbReference type="PANTHER" id="PTHR10742:SF405">
    <property type="entry name" value="PEROXISOMAL N(1)-ACETYL-SPERMINE_SPERMIDINE OXIDASE"/>
    <property type="match status" value="1"/>
</dbReference>
<evidence type="ECO:0000313" key="7">
    <source>
        <dbReference type="Proteomes" id="UP000270094"/>
    </source>
</evidence>
<evidence type="ECO:0000256" key="5">
    <source>
        <dbReference type="ARBA" id="ARBA00023002"/>
    </source>
</evidence>
<sequence length="64" mass="6894">MHSLVIDEKRPTPITQVAIIGAGFAGLSAAAVLEKHSVNYVVYEGADRVGGRVYPFPYGSFRLT</sequence>
<evidence type="ECO:0000313" key="6">
    <source>
        <dbReference type="EMBL" id="VDM85844.1"/>
    </source>
</evidence>
<dbReference type="OrthoDB" id="5046242at2759"/>
<dbReference type="PRINTS" id="PR00419">
    <property type="entry name" value="ADXRDTASE"/>
</dbReference>
<keyword evidence="7" id="KW-1185">Reference proteome</keyword>
<dbReference type="EMBL" id="UYYB01146093">
    <property type="protein sequence ID" value="VDM85844.1"/>
    <property type="molecule type" value="Genomic_DNA"/>
</dbReference>
<evidence type="ECO:0000256" key="1">
    <source>
        <dbReference type="ARBA" id="ARBA00001974"/>
    </source>
</evidence>
<dbReference type="Gene3D" id="3.50.50.60">
    <property type="entry name" value="FAD/NAD(P)-binding domain"/>
    <property type="match status" value="1"/>
</dbReference>
<protein>
    <recommendedName>
        <fullName evidence="8">Amine oxidase domain-containing protein</fullName>
    </recommendedName>
</protein>
<keyword evidence="3" id="KW-0285">Flavoprotein</keyword>
<accession>A0A3P7K3D1</accession>
<dbReference type="InterPro" id="IPR036188">
    <property type="entry name" value="FAD/NAD-bd_sf"/>
</dbReference>
<gene>
    <name evidence="6" type="ORF">SVUK_LOCUS20842</name>
</gene>
<dbReference type="PANTHER" id="PTHR10742">
    <property type="entry name" value="FLAVIN MONOAMINE OXIDASE"/>
    <property type="match status" value="1"/>
</dbReference>
<evidence type="ECO:0000256" key="4">
    <source>
        <dbReference type="ARBA" id="ARBA00022827"/>
    </source>
</evidence>
<evidence type="ECO:0008006" key="8">
    <source>
        <dbReference type="Google" id="ProtNLM"/>
    </source>
</evidence>